<dbReference type="Pfam" id="PF07691">
    <property type="entry name" value="PA14"/>
    <property type="match status" value="1"/>
</dbReference>
<feature type="chain" id="PRO_5047059559" evidence="6">
    <location>
        <begin position="23"/>
        <end position="379"/>
    </location>
</feature>
<dbReference type="CDD" id="cd07185">
    <property type="entry name" value="OmpA_C-like"/>
    <property type="match status" value="1"/>
</dbReference>
<name>A0ABT9B974_9BACT</name>
<evidence type="ECO:0000313" key="10">
    <source>
        <dbReference type="Proteomes" id="UP001176429"/>
    </source>
</evidence>
<feature type="domain" description="OmpA-like" evidence="7">
    <location>
        <begin position="266"/>
        <end position="379"/>
    </location>
</feature>
<dbReference type="PROSITE" id="PS51123">
    <property type="entry name" value="OMPA_2"/>
    <property type="match status" value="1"/>
</dbReference>
<dbReference type="PROSITE" id="PS51820">
    <property type="entry name" value="PA14"/>
    <property type="match status" value="1"/>
</dbReference>
<dbReference type="PANTHER" id="PTHR30329:SF21">
    <property type="entry name" value="LIPOPROTEIN YIAD-RELATED"/>
    <property type="match status" value="1"/>
</dbReference>
<dbReference type="Gene3D" id="3.90.182.10">
    <property type="entry name" value="Toxin - Anthrax Protective Antigen,domain 1"/>
    <property type="match status" value="1"/>
</dbReference>
<keyword evidence="2 4" id="KW-0472">Membrane</keyword>
<dbReference type="InterPro" id="IPR037524">
    <property type="entry name" value="PA14/GLEYA"/>
</dbReference>
<evidence type="ECO:0000256" key="1">
    <source>
        <dbReference type="ARBA" id="ARBA00004442"/>
    </source>
</evidence>
<dbReference type="InterPro" id="IPR011658">
    <property type="entry name" value="PA14_dom"/>
</dbReference>
<evidence type="ECO:0000256" key="5">
    <source>
        <dbReference type="SAM" id="MobiDB-lite"/>
    </source>
</evidence>
<feature type="signal peptide" evidence="6">
    <location>
        <begin position="1"/>
        <end position="22"/>
    </location>
</feature>
<feature type="domain" description="PA14" evidence="8">
    <location>
        <begin position="25"/>
        <end position="164"/>
    </location>
</feature>
<dbReference type="InterPro" id="IPR006665">
    <property type="entry name" value="OmpA-like"/>
</dbReference>
<sequence length="379" mass="41185">MHYLSHSFLFGCLILAAGTARAQAPVGDGLLAQYYDGENFERVMYVRHDPSINFDWGHGEPAPGLPVEYFSVRWSGWLVPPTTGRYIFHVTVDDGMRVWLNDKRVFSSWIPQQISNYTFSVDLKAGEPYRLRVDYFQNILDTRAQLTWEIPNQPKPEATWRNGWGTLESAPAAVPISSRYLFSKDPAKLLAKPAPAPKPAPAVAKPAVIKPTPPPAPAPRPATSPRIASPPAPRPATPAPTPVPAPAAAAPTAATDSAGARVARLVDGESVTLPDLYFEQGKAQLLPAARTALDALAQALSPRPSLRLEVQGHTDNVGNAELNRQLSQQRAEAVCLYLTAHGVASEQLRPVGYGGTRPVADNADLTQRPKNRRVVLVRL</sequence>
<dbReference type="SUPFAM" id="SSF103088">
    <property type="entry name" value="OmpA-like"/>
    <property type="match status" value="1"/>
</dbReference>
<dbReference type="Proteomes" id="UP001176429">
    <property type="component" value="Unassembled WGS sequence"/>
</dbReference>
<comment type="caution">
    <text evidence="9">The sequence shown here is derived from an EMBL/GenBank/DDBJ whole genome shotgun (WGS) entry which is preliminary data.</text>
</comment>
<dbReference type="Gene3D" id="3.30.1330.60">
    <property type="entry name" value="OmpA-like domain"/>
    <property type="match status" value="1"/>
</dbReference>
<keyword evidence="3" id="KW-0998">Cell outer membrane</keyword>
<evidence type="ECO:0000259" key="7">
    <source>
        <dbReference type="PROSITE" id="PS51123"/>
    </source>
</evidence>
<reference evidence="9" key="1">
    <citation type="submission" date="2023-07" db="EMBL/GenBank/DDBJ databases">
        <authorList>
            <person name="Kim M.K."/>
        </authorList>
    </citation>
    <scope>NUCLEOTIDE SEQUENCE</scope>
    <source>
        <strain evidence="9">ASUV-10-1</strain>
    </source>
</reference>
<gene>
    <name evidence="9" type="ORF">Q5H93_08765</name>
</gene>
<evidence type="ECO:0000256" key="3">
    <source>
        <dbReference type="ARBA" id="ARBA00023237"/>
    </source>
</evidence>
<accession>A0ABT9B974</accession>
<evidence type="ECO:0000313" key="9">
    <source>
        <dbReference type="EMBL" id="MDO7874819.1"/>
    </source>
</evidence>
<evidence type="ECO:0000256" key="6">
    <source>
        <dbReference type="SAM" id="SignalP"/>
    </source>
</evidence>
<dbReference type="SUPFAM" id="SSF56988">
    <property type="entry name" value="Anthrax protective antigen"/>
    <property type="match status" value="1"/>
</dbReference>
<dbReference type="InterPro" id="IPR006690">
    <property type="entry name" value="OMPA-like_CS"/>
</dbReference>
<dbReference type="RefSeq" id="WP_305006135.1">
    <property type="nucleotide sequence ID" value="NZ_JAUQSY010000005.1"/>
</dbReference>
<feature type="region of interest" description="Disordered" evidence="5">
    <location>
        <begin position="192"/>
        <end position="255"/>
    </location>
</feature>
<proteinExistence type="predicted"/>
<dbReference type="PROSITE" id="PS01068">
    <property type="entry name" value="OMPA_1"/>
    <property type="match status" value="1"/>
</dbReference>
<evidence type="ECO:0000256" key="2">
    <source>
        <dbReference type="ARBA" id="ARBA00023136"/>
    </source>
</evidence>
<dbReference type="SMART" id="SM00758">
    <property type="entry name" value="PA14"/>
    <property type="match status" value="1"/>
</dbReference>
<dbReference type="InterPro" id="IPR036737">
    <property type="entry name" value="OmpA-like_sf"/>
</dbReference>
<evidence type="ECO:0000256" key="4">
    <source>
        <dbReference type="PROSITE-ProRule" id="PRU00473"/>
    </source>
</evidence>
<dbReference type="InterPro" id="IPR006664">
    <property type="entry name" value="OMP_bac"/>
</dbReference>
<dbReference type="PRINTS" id="PR01021">
    <property type="entry name" value="OMPADOMAIN"/>
</dbReference>
<dbReference type="Pfam" id="PF00691">
    <property type="entry name" value="OmpA"/>
    <property type="match status" value="1"/>
</dbReference>
<dbReference type="EMBL" id="JAUQSY010000005">
    <property type="protein sequence ID" value="MDO7874819.1"/>
    <property type="molecule type" value="Genomic_DNA"/>
</dbReference>
<keyword evidence="10" id="KW-1185">Reference proteome</keyword>
<feature type="compositionally biased region" description="Pro residues" evidence="5">
    <location>
        <begin position="211"/>
        <end position="245"/>
    </location>
</feature>
<dbReference type="PANTHER" id="PTHR30329">
    <property type="entry name" value="STATOR ELEMENT OF FLAGELLAR MOTOR COMPLEX"/>
    <property type="match status" value="1"/>
</dbReference>
<dbReference type="InterPro" id="IPR050330">
    <property type="entry name" value="Bact_OuterMem_StrucFunc"/>
</dbReference>
<keyword evidence="6" id="KW-0732">Signal</keyword>
<organism evidence="9 10">
    <name type="scientific">Hymenobacter aranciens</name>
    <dbReference type="NCBI Taxonomy" id="3063996"/>
    <lineage>
        <taxon>Bacteria</taxon>
        <taxon>Pseudomonadati</taxon>
        <taxon>Bacteroidota</taxon>
        <taxon>Cytophagia</taxon>
        <taxon>Cytophagales</taxon>
        <taxon>Hymenobacteraceae</taxon>
        <taxon>Hymenobacter</taxon>
    </lineage>
</organism>
<comment type="subcellular location">
    <subcellularLocation>
        <location evidence="1">Cell outer membrane</location>
    </subcellularLocation>
</comment>
<feature type="compositionally biased region" description="Low complexity" evidence="5">
    <location>
        <begin position="201"/>
        <end position="210"/>
    </location>
</feature>
<evidence type="ECO:0000259" key="8">
    <source>
        <dbReference type="PROSITE" id="PS51820"/>
    </source>
</evidence>
<protein>
    <submittedName>
        <fullName evidence="9">PA14 domain-containing protein</fullName>
    </submittedName>
</protein>